<name>A0A0D6MHX4_9PROT</name>
<organism evidence="1 2">
    <name type="scientific">Tanticharoenia sakaeratensis NBRC 103193</name>
    <dbReference type="NCBI Taxonomy" id="1231623"/>
    <lineage>
        <taxon>Bacteria</taxon>
        <taxon>Pseudomonadati</taxon>
        <taxon>Pseudomonadota</taxon>
        <taxon>Alphaproteobacteria</taxon>
        <taxon>Acetobacterales</taxon>
        <taxon>Acetobacteraceae</taxon>
        <taxon>Tanticharoenia</taxon>
    </lineage>
</organism>
<dbReference type="STRING" id="1231623.Tasa_005_021"/>
<keyword evidence="2" id="KW-1185">Reference proteome</keyword>
<comment type="caution">
    <text evidence="1">The sequence shown here is derived from an EMBL/GenBank/DDBJ whole genome shotgun (WGS) entry which is preliminary data.</text>
</comment>
<protein>
    <submittedName>
        <fullName evidence="1">Uncharacterized protein</fullName>
    </submittedName>
</protein>
<dbReference type="Proteomes" id="UP000032679">
    <property type="component" value="Unassembled WGS sequence"/>
</dbReference>
<evidence type="ECO:0000313" key="1">
    <source>
        <dbReference type="EMBL" id="GAN53106.1"/>
    </source>
</evidence>
<proteinExistence type="predicted"/>
<reference evidence="1 2" key="1">
    <citation type="submission" date="2012-10" db="EMBL/GenBank/DDBJ databases">
        <title>Genome sequencing of Tanticharoenia sakaeratensis NBRC 103193.</title>
        <authorList>
            <person name="Azuma Y."/>
            <person name="Hadano H."/>
            <person name="Hirakawa H."/>
            <person name="Matsushita K."/>
        </authorList>
    </citation>
    <scope>NUCLEOTIDE SEQUENCE [LARGE SCALE GENOMIC DNA]</scope>
    <source>
        <strain evidence="1 2">NBRC 103193</strain>
    </source>
</reference>
<dbReference type="RefSeq" id="WP_148505805.1">
    <property type="nucleotide sequence ID" value="NZ_BALE01000005.1"/>
</dbReference>
<accession>A0A0D6MHX4</accession>
<sequence>MSDVLNASMDEIQADYPSVPAGELTFDTLESDVPPHLRVAAAIRNVEPAQASPEYEDAAFARDPQAIGYYREHGCTTVDHAYTLANILHTNRCVAEAAAFYRVAFDLHSKSPTHYPLAQSLLQTCLLKAGAVPDQEEVDALRRLNAAHAAYIDGITRAWRGGDPSGALDIMGTCYEEFHTGEEADALYLETALRSGEPFFTAAQGRTASAPAIPRRLYM</sequence>
<dbReference type="OrthoDB" id="146908at2"/>
<gene>
    <name evidence="1" type="ORF">Tasa_005_021</name>
</gene>
<evidence type="ECO:0000313" key="2">
    <source>
        <dbReference type="Proteomes" id="UP000032679"/>
    </source>
</evidence>
<dbReference type="AlphaFoldDB" id="A0A0D6MHX4"/>
<dbReference type="EMBL" id="BALE01000005">
    <property type="protein sequence ID" value="GAN53106.1"/>
    <property type="molecule type" value="Genomic_DNA"/>
</dbReference>